<feature type="transmembrane region" description="Helical" evidence="1">
    <location>
        <begin position="110"/>
        <end position="131"/>
    </location>
</feature>
<protein>
    <submittedName>
        <fullName evidence="2">DUF5687 family protein</fullName>
    </submittedName>
</protein>
<dbReference type="InterPro" id="IPR043742">
    <property type="entry name" value="DUF5687"/>
</dbReference>
<feature type="transmembrane region" description="Helical" evidence="1">
    <location>
        <begin position="137"/>
        <end position="159"/>
    </location>
</feature>
<feature type="transmembrane region" description="Helical" evidence="1">
    <location>
        <begin position="419"/>
        <end position="438"/>
    </location>
</feature>
<accession>A0ABV5GTZ3</accession>
<evidence type="ECO:0000313" key="2">
    <source>
        <dbReference type="EMBL" id="MFB9098714.1"/>
    </source>
</evidence>
<feature type="transmembrane region" description="Helical" evidence="1">
    <location>
        <begin position="444"/>
        <end position="462"/>
    </location>
</feature>
<feature type="transmembrane region" description="Helical" evidence="1">
    <location>
        <begin position="166"/>
        <end position="183"/>
    </location>
</feature>
<dbReference type="EMBL" id="JBHMEY010000094">
    <property type="protein sequence ID" value="MFB9098714.1"/>
    <property type="molecule type" value="Genomic_DNA"/>
</dbReference>
<feature type="transmembrane region" description="Helical" evidence="1">
    <location>
        <begin position="274"/>
        <end position="292"/>
    </location>
</feature>
<organism evidence="2 3">
    <name type="scientific">Flavobacterium jumunjinense</name>
    <dbReference type="NCBI Taxonomy" id="998845"/>
    <lineage>
        <taxon>Bacteria</taxon>
        <taxon>Pseudomonadati</taxon>
        <taxon>Bacteroidota</taxon>
        <taxon>Flavobacteriia</taxon>
        <taxon>Flavobacteriales</taxon>
        <taxon>Flavobacteriaceae</taxon>
        <taxon>Flavobacterium</taxon>
    </lineage>
</organism>
<dbReference type="Proteomes" id="UP001589607">
    <property type="component" value="Unassembled WGS sequence"/>
</dbReference>
<dbReference type="Pfam" id="PF18940">
    <property type="entry name" value="DUF5687"/>
    <property type="match status" value="1"/>
</dbReference>
<dbReference type="RefSeq" id="WP_236458579.1">
    <property type="nucleotide sequence ID" value="NZ_CBCSGE010000001.1"/>
</dbReference>
<keyword evidence="1" id="KW-1133">Transmembrane helix</keyword>
<feature type="transmembrane region" description="Helical" evidence="1">
    <location>
        <begin position="203"/>
        <end position="221"/>
    </location>
</feature>
<gene>
    <name evidence="2" type="ORF">ACFFVF_19585</name>
</gene>
<keyword evidence="1" id="KW-0812">Transmembrane</keyword>
<name>A0ABV5GTZ3_9FLAO</name>
<keyword evidence="3" id="KW-1185">Reference proteome</keyword>
<feature type="transmembrane region" description="Helical" evidence="1">
    <location>
        <begin position="348"/>
        <end position="368"/>
    </location>
</feature>
<feature type="transmembrane region" description="Helical" evidence="1">
    <location>
        <begin position="304"/>
        <end position="327"/>
    </location>
</feature>
<evidence type="ECO:0000256" key="1">
    <source>
        <dbReference type="SAM" id="Phobius"/>
    </source>
</evidence>
<comment type="caution">
    <text evidence="2">The sequence shown here is derived from an EMBL/GenBank/DDBJ whole genome shotgun (WGS) entry which is preliminary data.</text>
</comment>
<keyword evidence="1" id="KW-0472">Membrane</keyword>
<feature type="transmembrane region" description="Helical" evidence="1">
    <location>
        <begin position="374"/>
        <end position="398"/>
    </location>
</feature>
<feature type="transmembrane region" description="Helical" evidence="1">
    <location>
        <begin position="62"/>
        <end position="80"/>
    </location>
</feature>
<evidence type="ECO:0000313" key="3">
    <source>
        <dbReference type="Proteomes" id="UP001589607"/>
    </source>
</evidence>
<sequence length="489" mass="56595">MIKQFITLEWKAFFRSSSFSSNIAIKILMAFVAIYFIATFIGLGIGSYFLLEKAGLDPFPTINKFIIYYLVMDLLIRFFFQKMPSLTIRPFLNQNIKKNSIVHYTLNKTILSFFNFIHWFFFIPFTIILITKDFTPFSSLIWGLSMLLIIYCNNFIAILIDKKDSLFYSVVGLFAILGILQYYNIFDITQYTYIAFENIYNQPFLTIIPLILLSVLYYFNFTFFKSNLYLDAGLSIKQDNATTENLTWLDQLGSLGTFLKNDIRLLKRNKRAKSTLIMSSMFLFYGLLFFTNSIEAYNAPVWKIFAGIFVSGGFLLNFGQFVPSWDSSYYPLMMTQNITYRDYLSSKWWLMVIGTIISTLLASFYLYFGWEVYFAIIVGAIFNIGVSSHLVLLGGAYIKTPIDLTSNKNAFGDKKAFNLKTLLISLPKLVLPMIVYAIGHYTLGWQYGYLFVALTGILGFAFKNRVFKAIEAIYKKEKYATLEAYKQKK</sequence>
<proteinExistence type="predicted"/>
<feature type="transmembrane region" description="Helical" evidence="1">
    <location>
        <begin position="23"/>
        <end position="50"/>
    </location>
</feature>
<reference evidence="2 3" key="1">
    <citation type="submission" date="2024-09" db="EMBL/GenBank/DDBJ databases">
        <authorList>
            <person name="Sun Q."/>
            <person name="Mori K."/>
        </authorList>
    </citation>
    <scope>NUCLEOTIDE SEQUENCE [LARGE SCALE GENOMIC DNA]</scope>
    <source>
        <strain evidence="2 3">CECT 7955</strain>
    </source>
</reference>